<dbReference type="UniPathway" id="UPA00232"/>
<dbReference type="Gene3D" id="3.50.50.60">
    <property type="entry name" value="FAD/NAD(P)-binding domain"/>
    <property type="match status" value="2"/>
</dbReference>
<dbReference type="Proteomes" id="UP000216998">
    <property type="component" value="Unassembled WGS sequence"/>
</dbReference>
<dbReference type="RefSeq" id="WP_094452792.1">
    <property type="nucleotide sequence ID" value="NZ_NOXU01000012.1"/>
</dbReference>
<dbReference type="GO" id="GO:0110142">
    <property type="term" value="C:ubiquinone biosynthesis complex"/>
    <property type="evidence" value="ECO:0007669"/>
    <property type="project" value="UniProtKB-ARBA"/>
</dbReference>
<dbReference type="OrthoDB" id="9796623at2"/>
<dbReference type="PROSITE" id="PS01304">
    <property type="entry name" value="UBIH"/>
    <property type="match status" value="1"/>
</dbReference>
<dbReference type="PANTHER" id="PTHR43876">
    <property type="entry name" value="UBIQUINONE BIOSYNTHESIS MONOOXYGENASE COQ6, MITOCHONDRIAL"/>
    <property type="match status" value="1"/>
</dbReference>
<keyword evidence="7" id="KW-0503">Monooxygenase</keyword>
<dbReference type="InterPro" id="IPR051205">
    <property type="entry name" value="UbiH/COQ6_monooxygenase"/>
</dbReference>
<dbReference type="GO" id="GO:0016705">
    <property type="term" value="F:oxidoreductase activity, acting on paired donors, with incorporation or reduction of molecular oxygen"/>
    <property type="evidence" value="ECO:0007669"/>
    <property type="project" value="InterPro"/>
</dbReference>
<protein>
    <submittedName>
        <fullName evidence="9">2-octaprenyl-6-methoxyphenyl hydroxylase</fullName>
    </submittedName>
</protein>
<feature type="domain" description="FAD-binding" evidence="8">
    <location>
        <begin position="10"/>
        <end position="343"/>
    </location>
</feature>
<evidence type="ECO:0000313" key="10">
    <source>
        <dbReference type="Proteomes" id="UP000216998"/>
    </source>
</evidence>
<comment type="pathway">
    <text evidence="2">Cofactor biosynthesis; ubiquinone biosynthesis.</text>
</comment>
<dbReference type="Pfam" id="PF01494">
    <property type="entry name" value="FAD_binding_3"/>
    <property type="match status" value="1"/>
</dbReference>
<comment type="similarity">
    <text evidence="3">Belongs to the UbiH/COQ6 family.</text>
</comment>
<evidence type="ECO:0000256" key="5">
    <source>
        <dbReference type="ARBA" id="ARBA00022827"/>
    </source>
</evidence>
<accession>A0A255Z845</accession>
<comment type="caution">
    <text evidence="9">The sequence shown here is derived from an EMBL/GenBank/DDBJ whole genome shotgun (WGS) entry which is preliminary data.</text>
</comment>
<gene>
    <name evidence="9" type="ORF">CHU95_00905</name>
</gene>
<evidence type="ECO:0000256" key="7">
    <source>
        <dbReference type="ARBA" id="ARBA00023033"/>
    </source>
</evidence>
<dbReference type="InterPro" id="IPR002938">
    <property type="entry name" value="FAD-bd"/>
</dbReference>
<evidence type="ECO:0000313" key="9">
    <source>
        <dbReference type="EMBL" id="OYQ37619.1"/>
    </source>
</evidence>
<dbReference type="GO" id="GO:0004497">
    <property type="term" value="F:monooxygenase activity"/>
    <property type="evidence" value="ECO:0007669"/>
    <property type="project" value="UniProtKB-KW"/>
</dbReference>
<evidence type="ECO:0000256" key="4">
    <source>
        <dbReference type="ARBA" id="ARBA00022630"/>
    </source>
</evidence>
<organism evidence="9 10">
    <name type="scientific">Niveispirillum lacus</name>
    <dbReference type="NCBI Taxonomy" id="1981099"/>
    <lineage>
        <taxon>Bacteria</taxon>
        <taxon>Pseudomonadati</taxon>
        <taxon>Pseudomonadota</taxon>
        <taxon>Alphaproteobacteria</taxon>
        <taxon>Rhodospirillales</taxon>
        <taxon>Azospirillaceae</taxon>
        <taxon>Niveispirillum</taxon>
    </lineage>
</organism>
<dbReference type="InterPro" id="IPR018168">
    <property type="entry name" value="Ubi_Hdrlase_CS"/>
</dbReference>
<name>A0A255Z845_9PROT</name>
<evidence type="ECO:0000256" key="1">
    <source>
        <dbReference type="ARBA" id="ARBA00001974"/>
    </source>
</evidence>
<evidence type="ECO:0000259" key="8">
    <source>
        <dbReference type="Pfam" id="PF01494"/>
    </source>
</evidence>
<dbReference type="PANTHER" id="PTHR43876:SF7">
    <property type="entry name" value="UBIQUINONE BIOSYNTHESIS MONOOXYGENASE COQ6, MITOCHONDRIAL"/>
    <property type="match status" value="1"/>
</dbReference>
<dbReference type="NCBIfam" id="TIGR01988">
    <property type="entry name" value="Ubi-OHases"/>
    <property type="match status" value="1"/>
</dbReference>
<sequence>MSVQNADHQADVIIVGGGLSGLTLACALGTAGVTTLVIDREPADVTLLPDFDGRTTAIAYGAGTVLMGAGIWEHLDGNVGPMLDIRVTDQSSPLFLHYDHREVGDRPFGWIIENRVLRHALHRRLAQLPSVTHLTATMVTGMVRDAAGVRVTLSDGRTVAGRLVVGADGKKSFCREHAGIKQIGWSYKQHAIVCTVRHEGPHGGVAVEQFLPAGPFAMLPLAGGHHTSIVWTEPSSMVDFYMGLPEERFQQELQLRVGDWLGRITPVAGRWSWPLGLSHAERYVDTRLALVSESAHGMHPIAGQGLNVGIRDLAALAEVVVDALRVGLDPGAADVLERYQRWRRTDTVTLLATTDVLVRLFSNDIKPLGHARRLGMAALNNVAPLKPAKQFFMQHAMGIVGELPRLVRGEAL</sequence>
<dbReference type="InterPro" id="IPR010971">
    <property type="entry name" value="UbiH/COQ6"/>
</dbReference>
<dbReference type="PRINTS" id="PR00420">
    <property type="entry name" value="RNGMNOXGNASE"/>
</dbReference>
<evidence type="ECO:0000256" key="6">
    <source>
        <dbReference type="ARBA" id="ARBA00023002"/>
    </source>
</evidence>
<dbReference type="InterPro" id="IPR036188">
    <property type="entry name" value="FAD/NAD-bd_sf"/>
</dbReference>
<dbReference type="GO" id="GO:0006744">
    <property type="term" value="P:ubiquinone biosynthetic process"/>
    <property type="evidence" value="ECO:0007669"/>
    <property type="project" value="UniProtKB-UniPathway"/>
</dbReference>
<keyword evidence="10" id="KW-1185">Reference proteome</keyword>
<keyword evidence="4" id="KW-0285">Flavoprotein</keyword>
<proteinExistence type="inferred from homology"/>
<comment type="cofactor">
    <cofactor evidence="1">
        <name>FAD</name>
        <dbReference type="ChEBI" id="CHEBI:57692"/>
    </cofactor>
</comment>
<keyword evidence="5" id="KW-0274">FAD</keyword>
<reference evidence="9 10" key="1">
    <citation type="submission" date="2017-07" db="EMBL/GenBank/DDBJ databases">
        <title>Niveispirillum cyanobacteriorum sp. nov., isolated from cyanobacterial aggregates in a eutrophic lake.</title>
        <authorList>
            <person name="Cai H."/>
        </authorList>
    </citation>
    <scope>NUCLEOTIDE SEQUENCE [LARGE SCALE GENOMIC DNA]</scope>
    <source>
        <strain evidence="10">TH1-14</strain>
    </source>
</reference>
<dbReference type="GO" id="GO:0071949">
    <property type="term" value="F:FAD binding"/>
    <property type="evidence" value="ECO:0007669"/>
    <property type="project" value="InterPro"/>
</dbReference>
<keyword evidence="6" id="KW-0560">Oxidoreductase</keyword>
<dbReference type="EMBL" id="NOXU01000012">
    <property type="protein sequence ID" value="OYQ37619.1"/>
    <property type="molecule type" value="Genomic_DNA"/>
</dbReference>
<dbReference type="SUPFAM" id="SSF51905">
    <property type="entry name" value="FAD/NAD(P)-binding domain"/>
    <property type="match status" value="1"/>
</dbReference>
<dbReference type="FunFam" id="3.50.50.60:FF:000021">
    <property type="entry name" value="Ubiquinone biosynthesis monooxygenase COQ6"/>
    <property type="match status" value="1"/>
</dbReference>
<evidence type="ECO:0000256" key="3">
    <source>
        <dbReference type="ARBA" id="ARBA00005349"/>
    </source>
</evidence>
<dbReference type="AlphaFoldDB" id="A0A255Z845"/>
<evidence type="ECO:0000256" key="2">
    <source>
        <dbReference type="ARBA" id="ARBA00004749"/>
    </source>
</evidence>